<gene>
    <name evidence="2" type="ORF">AKJ09_07739</name>
</gene>
<sequence>MLVACSDDPAKPSFEDRPDATASLPDAAAPVEDAGIDVHPPEVPTEEPIVCAAKPCVTQLVAGRSHFCALLDDKTVRCWGCGEKALGVYDGGNVSGSYQARPMSMGLSSVEQISAANETTCARLTNGTLSCWGGSQLNELGLDPPRADVAAHGPGLIALDGGAVDGFTRVDVATSGTVFALRASGELWSWGKNVNYMLGRSNEDKTYLSPGPAEDLADMKIVRARGGSFPDRGGIGLAITEKGQLLAWGNSLQMVRYPGPVPFLVENFENVTSVAATTEHVCVVASGRLYCWGRNGLLACTGTTDAALTPVEIETRGTAPVQQVDVHAANTCVKLTDGTIECCGSDDKGQLATGEADGGAGPARLLTRASAFTEHAVQIAVSVQTICALVQGGTVQCWGGNERGELGQGTADTERHPKPVTVTFD</sequence>
<feature type="compositionally biased region" description="Basic and acidic residues" evidence="1">
    <location>
        <begin position="8"/>
        <end position="19"/>
    </location>
</feature>
<feature type="region of interest" description="Disordered" evidence="1">
    <location>
        <begin position="405"/>
        <end position="425"/>
    </location>
</feature>
<dbReference type="SUPFAM" id="SSF50985">
    <property type="entry name" value="RCC1/BLIP-II"/>
    <property type="match status" value="2"/>
</dbReference>
<dbReference type="GO" id="GO:0005737">
    <property type="term" value="C:cytoplasm"/>
    <property type="evidence" value="ECO:0007669"/>
    <property type="project" value="TreeGrafter"/>
</dbReference>
<proteinExistence type="predicted"/>
<protein>
    <recommendedName>
        <fullName evidence="4">BNR repeat domain protein</fullName>
    </recommendedName>
</protein>
<dbReference type="Gene3D" id="2.130.10.30">
    <property type="entry name" value="Regulator of chromosome condensation 1/beta-lactamase-inhibitor protein II"/>
    <property type="match status" value="2"/>
</dbReference>
<dbReference type="GO" id="GO:0005085">
    <property type="term" value="F:guanyl-nucleotide exchange factor activity"/>
    <property type="evidence" value="ECO:0007669"/>
    <property type="project" value="TreeGrafter"/>
</dbReference>
<evidence type="ECO:0000313" key="3">
    <source>
        <dbReference type="Proteomes" id="UP000064967"/>
    </source>
</evidence>
<dbReference type="PROSITE" id="PS50012">
    <property type="entry name" value="RCC1_3"/>
    <property type="match status" value="1"/>
</dbReference>
<evidence type="ECO:0000313" key="2">
    <source>
        <dbReference type="EMBL" id="AKV01076.1"/>
    </source>
</evidence>
<dbReference type="Proteomes" id="UP000064967">
    <property type="component" value="Chromosome"/>
</dbReference>
<dbReference type="PANTHER" id="PTHR45982">
    <property type="entry name" value="REGULATOR OF CHROMOSOME CONDENSATION"/>
    <property type="match status" value="1"/>
</dbReference>
<keyword evidence="3" id="KW-1185">Reference proteome</keyword>
<evidence type="ECO:0008006" key="4">
    <source>
        <dbReference type="Google" id="ProtNLM"/>
    </source>
</evidence>
<evidence type="ECO:0000256" key="1">
    <source>
        <dbReference type="SAM" id="MobiDB-lite"/>
    </source>
</evidence>
<dbReference type="InterPro" id="IPR000408">
    <property type="entry name" value="Reg_chr_condens"/>
</dbReference>
<dbReference type="KEGG" id="llu:AKJ09_07739"/>
<dbReference type="Pfam" id="PF00415">
    <property type="entry name" value="RCC1"/>
    <property type="match status" value="1"/>
</dbReference>
<dbReference type="STRING" id="1391654.AKJ09_07739"/>
<feature type="region of interest" description="Disordered" evidence="1">
    <location>
        <begin position="1"/>
        <end position="27"/>
    </location>
</feature>
<dbReference type="InterPro" id="IPR051553">
    <property type="entry name" value="Ran_GTPase-activating"/>
</dbReference>
<dbReference type="PANTHER" id="PTHR45982:SF1">
    <property type="entry name" value="REGULATOR OF CHROMOSOME CONDENSATION"/>
    <property type="match status" value="1"/>
</dbReference>
<organism evidence="2 3">
    <name type="scientific">Labilithrix luteola</name>
    <dbReference type="NCBI Taxonomy" id="1391654"/>
    <lineage>
        <taxon>Bacteria</taxon>
        <taxon>Pseudomonadati</taxon>
        <taxon>Myxococcota</taxon>
        <taxon>Polyangia</taxon>
        <taxon>Polyangiales</taxon>
        <taxon>Labilitrichaceae</taxon>
        <taxon>Labilithrix</taxon>
    </lineage>
</organism>
<dbReference type="AlphaFoldDB" id="A0A0K1Q5G9"/>
<name>A0A0K1Q5G9_9BACT</name>
<reference evidence="2 3" key="1">
    <citation type="submission" date="2015-08" db="EMBL/GenBank/DDBJ databases">
        <authorList>
            <person name="Babu N.S."/>
            <person name="Beckwith C.J."/>
            <person name="Beseler K.G."/>
            <person name="Brison A."/>
            <person name="Carone J.V."/>
            <person name="Caskin T.P."/>
            <person name="Diamond M."/>
            <person name="Durham M.E."/>
            <person name="Foxe J.M."/>
            <person name="Go M."/>
            <person name="Henderson B.A."/>
            <person name="Jones I.B."/>
            <person name="McGettigan J.A."/>
            <person name="Micheletti S.J."/>
            <person name="Nasrallah M.E."/>
            <person name="Ortiz D."/>
            <person name="Piller C.R."/>
            <person name="Privatt S.R."/>
            <person name="Schneider S.L."/>
            <person name="Sharp S."/>
            <person name="Smith T.C."/>
            <person name="Stanton J.D."/>
            <person name="Ullery H.E."/>
            <person name="Wilson R.J."/>
            <person name="Serrano M.G."/>
            <person name="Buck G."/>
            <person name="Lee V."/>
            <person name="Wang Y."/>
            <person name="Carvalho R."/>
            <person name="Voegtly L."/>
            <person name="Shi R."/>
            <person name="Duckworth R."/>
            <person name="Johnson A."/>
            <person name="Loviza R."/>
            <person name="Walstead R."/>
            <person name="Shah Z."/>
            <person name="Kiflezghi M."/>
            <person name="Wade K."/>
            <person name="Ball S.L."/>
            <person name="Bradley K.W."/>
            <person name="Asai D.J."/>
            <person name="Bowman C.A."/>
            <person name="Russell D.A."/>
            <person name="Pope W.H."/>
            <person name="Jacobs-Sera D."/>
            <person name="Hendrix R.W."/>
            <person name="Hatfull G.F."/>
        </authorList>
    </citation>
    <scope>NUCLEOTIDE SEQUENCE [LARGE SCALE GENOMIC DNA]</scope>
    <source>
        <strain evidence="2 3">DSM 27648</strain>
    </source>
</reference>
<accession>A0A0K1Q5G9</accession>
<dbReference type="InterPro" id="IPR009091">
    <property type="entry name" value="RCC1/BLIP-II"/>
</dbReference>
<dbReference type="Pfam" id="PF13540">
    <property type="entry name" value="RCC1_2"/>
    <property type="match status" value="2"/>
</dbReference>
<dbReference type="EMBL" id="CP012333">
    <property type="protein sequence ID" value="AKV01076.1"/>
    <property type="molecule type" value="Genomic_DNA"/>
</dbReference>